<keyword evidence="1" id="KW-1133">Transmembrane helix</keyword>
<evidence type="ECO:0000256" key="1">
    <source>
        <dbReference type="SAM" id="Phobius"/>
    </source>
</evidence>
<gene>
    <name evidence="2" type="ORF">IE4872_CH02071</name>
</gene>
<keyword evidence="1" id="KW-0472">Membrane</keyword>
<organism evidence="2 3">
    <name type="scientific">Rhizobium gallicum</name>
    <dbReference type="NCBI Taxonomy" id="56730"/>
    <lineage>
        <taxon>Bacteria</taxon>
        <taxon>Pseudomonadati</taxon>
        <taxon>Pseudomonadota</taxon>
        <taxon>Alphaproteobacteria</taxon>
        <taxon>Hyphomicrobiales</taxon>
        <taxon>Rhizobiaceae</taxon>
        <taxon>Rhizobium/Agrobacterium group</taxon>
        <taxon>Rhizobium</taxon>
    </lineage>
</organism>
<evidence type="ECO:0000313" key="3">
    <source>
        <dbReference type="Proteomes" id="UP000184749"/>
    </source>
</evidence>
<sequence>MYVLERLAGARIWSGSQHRRGRRLRPALSFHQRSAPMFWDFITIAAIFGAFFFVREAQTVLAKARLSNWRSFTFR</sequence>
<dbReference type="AlphaFoldDB" id="A0A1L5NIG4"/>
<keyword evidence="1" id="KW-0812">Transmembrane</keyword>
<proteinExistence type="predicted"/>
<name>A0A1L5NIG4_9HYPH</name>
<dbReference type="EMBL" id="CP017101">
    <property type="protein sequence ID" value="APO67687.1"/>
    <property type="molecule type" value="Genomic_DNA"/>
</dbReference>
<reference evidence="2 3" key="1">
    <citation type="submission" date="2016-09" db="EMBL/GenBank/DDBJ databases">
        <title>The complete genome sequences of Rhizobium gallicum, symbiovars gallicum and phaseoli, symbionts associated to common bean (Phaseolus vulgaris).</title>
        <authorList>
            <person name="Bustos P."/>
            <person name="Santamaria R.I."/>
            <person name="Perez-Carrascal O.M."/>
            <person name="Juarez S."/>
            <person name="Lozano L."/>
            <person name="Martinez-Flores I."/>
            <person name="Martinez-Romero E."/>
            <person name="Cevallos M."/>
            <person name="Romero D."/>
            <person name="Davila G."/>
            <person name="Gonzalez V."/>
        </authorList>
    </citation>
    <scope>NUCLEOTIDE SEQUENCE [LARGE SCALE GENOMIC DNA]</scope>
    <source>
        <strain evidence="2 3">IE4872</strain>
    </source>
</reference>
<dbReference type="Proteomes" id="UP000184749">
    <property type="component" value="Chromosome"/>
</dbReference>
<protein>
    <submittedName>
        <fullName evidence="2">Uncharacterized protein</fullName>
    </submittedName>
</protein>
<feature type="transmembrane region" description="Helical" evidence="1">
    <location>
        <begin position="37"/>
        <end position="54"/>
    </location>
</feature>
<evidence type="ECO:0000313" key="2">
    <source>
        <dbReference type="EMBL" id="APO67687.1"/>
    </source>
</evidence>
<dbReference type="STRING" id="56730.IE4872_CH02071"/>
<accession>A0A1L5NIG4</accession>